<dbReference type="EMBL" id="JAAAIP010000587">
    <property type="protein sequence ID" value="KAG0314753.1"/>
    <property type="molecule type" value="Genomic_DNA"/>
</dbReference>
<organism evidence="5 6">
    <name type="scientific">Dissophora globulifera</name>
    <dbReference type="NCBI Taxonomy" id="979702"/>
    <lineage>
        <taxon>Eukaryota</taxon>
        <taxon>Fungi</taxon>
        <taxon>Fungi incertae sedis</taxon>
        <taxon>Mucoromycota</taxon>
        <taxon>Mortierellomycotina</taxon>
        <taxon>Mortierellomycetes</taxon>
        <taxon>Mortierellales</taxon>
        <taxon>Mortierellaceae</taxon>
        <taxon>Dissophora</taxon>
    </lineage>
</organism>
<dbReference type="AlphaFoldDB" id="A0A9P6RAV4"/>
<evidence type="ECO:0000256" key="4">
    <source>
        <dbReference type="SAM" id="MobiDB-lite"/>
    </source>
</evidence>
<dbReference type="InterPro" id="IPR008555">
    <property type="entry name" value="SIKE"/>
</dbReference>
<dbReference type="Pfam" id="PF05769">
    <property type="entry name" value="SIKE"/>
    <property type="match status" value="1"/>
</dbReference>
<feature type="compositionally biased region" description="Low complexity" evidence="4">
    <location>
        <begin position="277"/>
        <end position="316"/>
    </location>
</feature>
<dbReference type="Proteomes" id="UP000738325">
    <property type="component" value="Unassembled WGS sequence"/>
</dbReference>
<gene>
    <name evidence="5" type="ORF">BGZ99_007873</name>
</gene>
<feature type="coiled-coil region" evidence="3">
    <location>
        <begin position="65"/>
        <end position="92"/>
    </location>
</feature>
<accession>A0A9P6RAV4</accession>
<feature type="region of interest" description="Disordered" evidence="4">
    <location>
        <begin position="277"/>
        <end position="317"/>
    </location>
</feature>
<dbReference type="PANTHER" id="PTHR39472">
    <property type="entry name" value="EXPRESSED PROTEIN"/>
    <property type="match status" value="1"/>
</dbReference>
<feature type="region of interest" description="Disordered" evidence="4">
    <location>
        <begin position="215"/>
        <end position="241"/>
    </location>
</feature>
<keyword evidence="6" id="KW-1185">Reference proteome</keyword>
<evidence type="ECO:0000313" key="6">
    <source>
        <dbReference type="Proteomes" id="UP000738325"/>
    </source>
</evidence>
<comment type="caution">
    <text evidence="5">The sequence shown here is derived from an EMBL/GenBank/DDBJ whole genome shotgun (WGS) entry which is preliminary data.</text>
</comment>
<comment type="similarity">
    <text evidence="1">Belongs to the SIKE family.</text>
</comment>
<evidence type="ECO:0000256" key="1">
    <source>
        <dbReference type="ARBA" id="ARBA00005537"/>
    </source>
</evidence>
<reference evidence="5" key="1">
    <citation type="journal article" date="2020" name="Fungal Divers.">
        <title>Resolving the Mortierellaceae phylogeny through synthesis of multi-gene phylogenetics and phylogenomics.</title>
        <authorList>
            <person name="Vandepol N."/>
            <person name="Liber J."/>
            <person name="Desiro A."/>
            <person name="Na H."/>
            <person name="Kennedy M."/>
            <person name="Barry K."/>
            <person name="Grigoriev I.V."/>
            <person name="Miller A.N."/>
            <person name="O'Donnell K."/>
            <person name="Stajich J.E."/>
            <person name="Bonito G."/>
        </authorList>
    </citation>
    <scope>NUCLEOTIDE SEQUENCE</scope>
    <source>
        <strain evidence="5">REB-010B</strain>
    </source>
</reference>
<dbReference type="OrthoDB" id="21214at2759"/>
<sequence>MTVDDSEMQQLWKLTNELTAQLVFNRNATLELKQQLADLQAKVANEASILSFPGYRRPSYSYQADIKLRIENERLREDNSQLQEQVREYERWMEYIMGKFRLQNFAMAQGRRESMHEAYKMAEQGGEAAMLLQEENTILQNRLSDLGAVARRAIHEEYYTTESLIDSLEAENQCLREMLGVAEGGITAVTGRLHFHAGSGKAFFADEDDEASVRPLGNRVSFPSTGTGSHLGSSGSDQEQLDDVYDDEGQQQQPLISPRDSGYSFKAPLFPLTVQTGLRTPLSSSPPSRSTSSMSLLSTTSPTSPMWSSSTSISGSALQSPGIYDAADQFKSISPPLVDVEDQNDVKQKSHRGKITINTNLGSPKAGRTM</sequence>
<proteinExistence type="inferred from homology"/>
<feature type="region of interest" description="Disordered" evidence="4">
    <location>
        <begin position="335"/>
        <end position="370"/>
    </location>
</feature>
<feature type="compositionally biased region" description="Low complexity" evidence="4">
    <location>
        <begin position="224"/>
        <end position="236"/>
    </location>
</feature>
<dbReference type="PANTHER" id="PTHR39472:SF1">
    <property type="entry name" value="EXPRESSED PROTEIN"/>
    <property type="match status" value="1"/>
</dbReference>
<evidence type="ECO:0000256" key="2">
    <source>
        <dbReference type="ARBA" id="ARBA00023054"/>
    </source>
</evidence>
<name>A0A9P6RAV4_9FUNG</name>
<evidence type="ECO:0000256" key="3">
    <source>
        <dbReference type="SAM" id="Coils"/>
    </source>
</evidence>
<keyword evidence="2 3" id="KW-0175">Coiled coil</keyword>
<evidence type="ECO:0000313" key="5">
    <source>
        <dbReference type="EMBL" id="KAG0314753.1"/>
    </source>
</evidence>
<protein>
    <submittedName>
        <fullName evidence="5">Uncharacterized protein</fullName>
    </submittedName>
</protein>